<feature type="transmembrane region" description="Helical" evidence="2">
    <location>
        <begin position="98"/>
        <end position="116"/>
    </location>
</feature>
<feature type="transmembrane region" description="Helical" evidence="2">
    <location>
        <begin position="281"/>
        <end position="298"/>
    </location>
</feature>
<evidence type="ECO:0000313" key="5">
    <source>
        <dbReference type="Proteomes" id="UP000244855"/>
    </source>
</evidence>
<gene>
    <name evidence="4" type="ORF">DM02DRAFT_717177</name>
</gene>
<feature type="transmembrane region" description="Helical" evidence="2">
    <location>
        <begin position="382"/>
        <end position="403"/>
    </location>
</feature>
<dbReference type="InterPro" id="IPR051361">
    <property type="entry name" value="ThrE/Ser_Exporter"/>
</dbReference>
<dbReference type="EMBL" id="KZ805339">
    <property type="protein sequence ID" value="PVI02703.1"/>
    <property type="molecule type" value="Genomic_DNA"/>
</dbReference>
<sequence length="478" mass="51507">MLYGAPGHRLERYLSMTAVALQTSVDFTFLPDSLTMYIDDAKNHTGYSRLIKGAGTDLGRWLDAHNVSKHVINNNMTVEEGIYELDEIASRKPQHSDWFLLFIYGLAGIGIAPFAYGARFVDLPLCFVLSVMLGVMQIKLAPRNHLYSVLFEVSAAILFSFLGRLLGSIKTSEGNRVFCYGAISEAAINLVQPGYWITNACLELMNRQIATSGSRLMYALVYALLLAYGVSIGSSLYGLIDHDAVASTVCEDQISPFWNLFFVPFFSCQVAILGGAKWKQLPAMVFITFSMYCAFFFSSRFARGSFTVGTTAGGMTMALLGNAYARMGRKIECALEGKFSRGSHPSSSASSQGSNVGGYAVDIEHTGSVSTTGSTKSLRSHVGYTCAAAAMVPAMIVLVPSGLANRGSHLAGILAAESIIRNQTGVPDFPSINSEVFTAALPIYLNVIQAGLGIAVGLSIGALAIYPFGKSRSWVMSW</sequence>
<keyword evidence="5" id="KW-1185">Reference proteome</keyword>
<accession>A0A2V1DWH4</accession>
<dbReference type="PANTHER" id="PTHR31082">
    <property type="entry name" value="PHEROMONE-REGULATED MEMBRANE PROTEIN 10"/>
    <property type="match status" value="1"/>
</dbReference>
<dbReference type="GO" id="GO:0022857">
    <property type="term" value="F:transmembrane transporter activity"/>
    <property type="evidence" value="ECO:0007669"/>
    <property type="project" value="InterPro"/>
</dbReference>
<keyword evidence="2" id="KW-1133">Transmembrane helix</keyword>
<dbReference type="PANTHER" id="PTHR31082:SF4">
    <property type="entry name" value="PHEROMONE-REGULATED MEMBRANE PROTEIN 10"/>
    <property type="match status" value="1"/>
</dbReference>
<feature type="transmembrane region" description="Helical" evidence="2">
    <location>
        <begin position="443"/>
        <end position="466"/>
    </location>
</feature>
<reference evidence="4 5" key="1">
    <citation type="journal article" date="2018" name="Sci. Rep.">
        <title>Comparative genomics provides insights into the lifestyle and reveals functional heterogeneity of dark septate endophytic fungi.</title>
        <authorList>
            <person name="Knapp D.G."/>
            <person name="Nemeth J.B."/>
            <person name="Barry K."/>
            <person name="Hainaut M."/>
            <person name="Henrissat B."/>
            <person name="Johnson J."/>
            <person name="Kuo A."/>
            <person name="Lim J.H.P."/>
            <person name="Lipzen A."/>
            <person name="Nolan M."/>
            <person name="Ohm R.A."/>
            <person name="Tamas L."/>
            <person name="Grigoriev I.V."/>
            <person name="Spatafora J.W."/>
            <person name="Nagy L.G."/>
            <person name="Kovacs G.M."/>
        </authorList>
    </citation>
    <scope>NUCLEOTIDE SEQUENCE [LARGE SCALE GENOMIC DNA]</scope>
    <source>
        <strain evidence="4 5">DSE2036</strain>
    </source>
</reference>
<feature type="domain" description="Threonine/serine exporter-like N-terminal" evidence="3">
    <location>
        <begin position="1"/>
        <end position="236"/>
    </location>
</feature>
<feature type="transmembrane region" description="Helical" evidence="2">
    <location>
        <begin position="216"/>
        <end position="237"/>
    </location>
</feature>
<feature type="transmembrane region" description="Helical" evidence="2">
    <location>
        <begin position="146"/>
        <end position="166"/>
    </location>
</feature>
<proteinExistence type="inferred from homology"/>
<organism evidence="4 5">
    <name type="scientific">Periconia macrospinosa</name>
    <dbReference type="NCBI Taxonomy" id="97972"/>
    <lineage>
        <taxon>Eukaryota</taxon>
        <taxon>Fungi</taxon>
        <taxon>Dikarya</taxon>
        <taxon>Ascomycota</taxon>
        <taxon>Pezizomycotina</taxon>
        <taxon>Dothideomycetes</taxon>
        <taxon>Pleosporomycetidae</taxon>
        <taxon>Pleosporales</taxon>
        <taxon>Massarineae</taxon>
        <taxon>Periconiaceae</taxon>
        <taxon>Periconia</taxon>
    </lineage>
</organism>
<keyword evidence="2" id="KW-0472">Membrane</keyword>
<feature type="transmembrane region" description="Helical" evidence="2">
    <location>
        <begin position="257"/>
        <end position="274"/>
    </location>
</feature>
<evidence type="ECO:0000313" key="4">
    <source>
        <dbReference type="EMBL" id="PVI02703.1"/>
    </source>
</evidence>
<evidence type="ECO:0000259" key="3">
    <source>
        <dbReference type="Pfam" id="PF06738"/>
    </source>
</evidence>
<dbReference type="InterPro" id="IPR010619">
    <property type="entry name" value="ThrE-like_N"/>
</dbReference>
<dbReference type="AlphaFoldDB" id="A0A2V1DWH4"/>
<dbReference type="Pfam" id="PF06738">
    <property type="entry name" value="ThrE"/>
    <property type="match status" value="1"/>
</dbReference>
<dbReference type="Proteomes" id="UP000244855">
    <property type="component" value="Unassembled WGS sequence"/>
</dbReference>
<evidence type="ECO:0000256" key="2">
    <source>
        <dbReference type="SAM" id="Phobius"/>
    </source>
</evidence>
<name>A0A2V1DWH4_9PLEO</name>
<keyword evidence="2" id="KW-0812">Transmembrane</keyword>
<evidence type="ECO:0000256" key="1">
    <source>
        <dbReference type="ARBA" id="ARBA00034125"/>
    </source>
</evidence>
<protein>
    <submittedName>
        <fullName evidence="4">DUF1212-domain-containing protein</fullName>
    </submittedName>
</protein>
<feature type="transmembrane region" description="Helical" evidence="2">
    <location>
        <begin position="304"/>
        <end position="325"/>
    </location>
</feature>
<comment type="similarity">
    <text evidence="1">Belongs to the ThrE exporter (TC 2.A.79) family.</text>
</comment>
<dbReference type="OrthoDB" id="413008at2759"/>